<dbReference type="InterPro" id="IPR017927">
    <property type="entry name" value="FAD-bd_FR_type"/>
</dbReference>
<dbReference type="PROSITE" id="PS51384">
    <property type="entry name" value="FAD_FR"/>
    <property type="match status" value="1"/>
</dbReference>
<feature type="transmembrane region" description="Helical" evidence="14">
    <location>
        <begin position="223"/>
        <end position="241"/>
    </location>
</feature>
<dbReference type="SFLD" id="SFLDG01168">
    <property type="entry name" value="Ferric_reductase_subgroup_(FRE"/>
    <property type="match status" value="1"/>
</dbReference>
<reference evidence="16 17" key="1">
    <citation type="submission" date="2024-01" db="EMBL/GenBank/DDBJ databases">
        <title>A draft genome for the cacao thread blight pathogen Marasmiellus scandens.</title>
        <authorList>
            <person name="Baruah I.K."/>
            <person name="Leung J."/>
            <person name="Bukari Y."/>
            <person name="Amoako-Attah I."/>
            <person name="Meinhardt L.W."/>
            <person name="Bailey B.A."/>
            <person name="Cohen S.P."/>
        </authorList>
    </citation>
    <scope>NUCLEOTIDE SEQUENCE [LARGE SCALE GENOMIC DNA]</scope>
    <source>
        <strain evidence="16 17">GH-19</strain>
    </source>
</reference>
<evidence type="ECO:0000259" key="15">
    <source>
        <dbReference type="PROSITE" id="PS51384"/>
    </source>
</evidence>
<comment type="catalytic activity">
    <reaction evidence="12">
        <text>2 a Fe(II)-siderophore + NADP(+) + H(+) = 2 a Fe(III)-siderophore + NADPH</text>
        <dbReference type="Rhea" id="RHEA:28795"/>
        <dbReference type="Rhea" id="RHEA-COMP:11342"/>
        <dbReference type="Rhea" id="RHEA-COMP:11344"/>
        <dbReference type="ChEBI" id="CHEBI:15378"/>
        <dbReference type="ChEBI" id="CHEBI:29033"/>
        <dbReference type="ChEBI" id="CHEBI:29034"/>
        <dbReference type="ChEBI" id="CHEBI:57783"/>
        <dbReference type="ChEBI" id="CHEBI:58349"/>
        <dbReference type="EC" id="1.16.1.9"/>
    </reaction>
</comment>
<keyword evidence="8 14" id="KW-1133">Transmembrane helix</keyword>
<dbReference type="InterPro" id="IPR051410">
    <property type="entry name" value="Ferric/Cupric_Reductase"/>
</dbReference>
<gene>
    <name evidence="16" type="ORF">VKT23_018197</name>
</gene>
<feature type="transmembrane region" description="Helical" evidence="14">
    <location>
        <begin position="286"/>
        <end position="304"/>
    </location>
</feature>
<dbReference type="InterPro" id="IPR013112">
    <property type="entry name" value="FAD-bd_8"/>
</dbReference>
<evidence type="ECO:0000256" key="13">
    <source>
        <dbReference type="SAM" id="MobiDB-lite"/>
    </source>
</evidence>
<evidence type="ECO:0000256" key="4">
    <source>
        <dbReference type="ARBA" id="ARBA00022448"/>
    </source>
</evidence>
<evidence type="ECO:0000256" key="8">
    <source>
        <dbReference type="ARBA" id="ARBA00022989"/>
    </source>
</evidence>
<dbReference type="Gene3D" id="3.40.50.80">
    <property type="entry name" value="Nucleotide-binding domain of ferredoxin-NADP reductase (FNR) module"/>
    <property type="match status" value="1"/>
</dbReference>
<keyword evidence="10" id="KW-0406">Ion transport</keyword>
<dbReference type="Pfam" id="PF08030">
    <property type="entry name" value="NAD_binding_6"/>
    <property type="match status" value="1"/>
</dbReference>
<evidence type="ECO:0000256" key="9">
    <source>
        <dbReference type="ARBA" id="ARBA00023002"/>
    </source>
</evidence>
<keyword evidence="6 14" id="KW-0812">Transmembrane</keyword>
<dbReference type="SFLD" id="SFLDS00052">
    <property type="entry name" value="Ferric_Reductase_Domain"/>
    <property type="match status" value="1"/>
</dbReference>
<dbReference type="EMBL" id="JBANRG010000081">
    <property type="protein sequence ID" value="KAK7438029.1"/>
    <property type="molecule type" value="Genomic_DNA"/>
</dbReference>
<keyword evidence="17" id="KW-1185">Reference proteome</keyword>
<dbReference type="Proteomes" id="UP001498398">
    <property type="component" value="Unassembled WGS sequence"/>
</dbReference>
<feature type="transmembrane region" description="Helical" evidence="14">
    <location>
        <begin position="32"/>
        <end position="50"/>
    </location>
</feature>
<keyword evidence="7" id="KW-0249">Electron transport</keyword>
<evidence type="ECO:0000256" key="11">
    <source>
        <dbReference type="ARBA" id="ARBA00023136"/>
    </source>
</evidence>
<dbReference type="SUPFAM" id="SSF52343">
    <property type="entry name" value="Ferredoxin reductase-like, C-terminal NADP-linked domain"/>
    <property type="match status" value="1"/>
</dbReference>
<feature type="transmembrane region" description="Helical" evidence="14">
    <location>
        <begin position="185"/>
        <end position="211"/>
    </location>
</feature>
<evidence type="ECO:0000313" key="17">
    <source>
        <dbReference type="Proteomes" id="UP001498398"/>
    </source>
</evidence>
<evidence type="ECO:0000313" key="16">
    <source>
        <dbReference type="EMBL" id="KAK7438029.1"/>
    </source>
</evidence>
<dbReference type="Pfam" id="PF08022">
    <property type="entry name" value="FAD_binding_8"/>
    <property type="match status" value="1"/>
</dbReference>
<evidence type="ECO:0000256" key="1">
    <source>
        <dbReference type="ARBA" id="ARBA00004651"/>
    </source>
</evidence>
<proteinExistence type="inferred from homology"/>
<dbReference type="PANTHER" id="PTHR32361:SF28">
    <property type="entry name" value="FRP1P"/>
    <property type="match status" value="1"/>
</dbReference>
<evidence type="ECO:0000256" key="10">
    <source>
        <dbReference type="ARBA" id="ARBA00023065"/>
    </source>
</evidence>
<comment type="subcellular location">
    <subcellularLocation>
        <location evidence="1">Cell membrane</location>
        <topology evidence="1">Multi-pass membrane protein</topology>
    </subcellularLocation>
</comment>
<protein>
    <recommendedName>
        <fullName evidence="3">ferric-chelate reductase (NADPH)</fullName>
        <ecNumber evidence="3">1.16.1.9</ecNumber>
    </recommendedName>
</protein>
<dbReference type="Pfam" id="PF01794">
    <property type="entry name" value="Ferric_reduct"/>
    <property type="match status" value="1"/>
</dbReference>
<evidence type="ECO:0000256" key="12">
    <source>
        <dbReference type="ARBA" id="ARBA00048483"/>
    </source>
</evidence>
<dbReference type="InterPro" id="IPR039261">
    <property type="entry name" value="FNR_nucleotide-bd"/>
</dbReference>
<keyword evidence="9" id="KW-0560">Oxidoreductase</keyword>
<comment type="similarity">
    <text evidence="2">Belongs to the ferric reductase (FRE) family.</text>
</comment>
<name>A0ABR1IS15_9AGAR</name>
<feature type="transmembrane region" description="Helical" evidence="14">
    <location>
        <begin position="149"/>
        <end position="173"/>
    </location>
</feature>
<accession>A0ABR1IS15</accession>
<keyword evidence="11 14" id="KW-0472">Membrane</keyword>
<evidence type="ECO:0000256" key="2">
    <source>
        <dbReference type="ARBA" id="ARBA00006278"/>
    </source>
</evidence>
<evidence type="ECO:0000256" key="3">
    <source>
        <dbReference type="ARBA" id="ARBA00012668"/>
    </source>
</evidence>
<evidence type="ECO:0000256" key="5">
    <source>
        <dbReference type="ARBA" id="ARBA00022475"/>
    </source>
</evidence>
<dbReference type="InterPro" id="IPR017938">
    <property type="entry name" value="Riboflavin_synthase-like_b-brl"/>
</dbReference>
<evidence type="ECO:0000256" key="6">
    <source>
        <dbReference type="ARBA" id="ARBA00022692"/>
    </source>
</evidence>
<feature type="transmembrane region" description="Helical" evidence="14">
    <location>
        <begin position="310"/>
        <end position="329"/>
    </location>
</feature>
<dbReference type="SUPFAM" id="SSF63380">
    <property type="entry name" value="Riboflavin synthase domain-like"/>
    <property type="match status" value="1"/>
</dbReference>
<dbReference type="InterPro" id="IPR013130">
    <property type="entry name" value="Fe3_Rdtase_TM_dom"/>
</dbReference>
<dbReference type="PANTHER" id="PTHR32361">
    <property type="entry name" value="FERRIC/CUPRIC REDUCTASE TRANSMEMBRANE COMPONENT"/>
    <property type="match status" value="1"/>
</dbReference>
<dbReference type="CDD" id="cd06186">
    <property type="entry name" value="NOX_Duox_like_FAD_NADP"/>
    <property type="match status" value="1"/>
</dbReference>
<evidence type="ECO:0000256" key="14">
    <source>
        <dbReference type="SAM" id="Phobius"/>
    </source>
</evidence>
<dbReference type="EC" id="1.16.1.9" evidence="3"/>
<dbReference type="InterPro" id="IPR013121">
    <property type="entry name" value="Fe_red_NAD-bd_6"/>
</dbReference>
<feature type="transmembrane region" description="Helical" evidence="14">
    <location>
        <begin position="261"/>
        <end position="279"/>
    </location>
</feature>
<keyword evidence="5" id="KW-1003">Cell membrane</keyword>
<evidence type="ECO:0000256" key="7">
    <source>
        <dbReference type="ARBA" id="ARBA00022982"/>
    </source>
</evidence>
<feature type="domain" description="FAD-binding FR-type" evidence="15">
    <location>
        <begin position="321"/>
        <end position="444"/>
    </location>
</feature>
<organism evidence="16 17">
    <name type="scientific">Marasmiellus scandens</name>
    <dbReference type="NCBI Taxonomy" id="2682957"/>
    <lineage>
        <taxon>Eukaryota</taxon>
        <taxon>Fungi</taxon>
        <taxon>Dikarya</taxon>
        <taxon>Basidiomycota</taxon>
        <taxon>Agaricomycotina</taxon>
        <taxon>Agaricomycetes</taxon>
        <taxon>Agaricomycetidae</taxon>
        <taxon>Agaricales</taxon>
        <taxon>Marasmiineae</taxon>
        <taxon>Omphalotaceae</taxon>
        <taxon>Marasmiellus</taxon>
    </lineage>
</organism>
<comment type="caution">
    <text evidence="16">The sequence shown here is derived from an EMBL/GenBank/DDBJ whole genome shotgun (WGS) entry which is preliminary data.</text>
</comment>
<feature type="region of interest" description="Disordered" evidence="13">
    <location>
        <begin position="1"/>
        <end position="21"/>
    </location>
</feature>
<sequence length="639" mass="70321">MSSSNATTTTSPAGAQAASAAPAGPKVDDEMLVYHINLVILFALALFVLLRAPRFLARFWNISDFFSGFILRSVPPSQRAKRRVEFAHQHDGPGLPQLSSDDSHMMYLEKQHARRVGPDGNAIVSSYPPHASSTPQFLRPTLHVLHKRLVPGVSFSHLCVMAAYLAFWIYAGFYKTNAFTDPVRFGWIAVAQFPWILIFAAKNNVLGFILGAGYEKLNFMHRFVGRLAVLSVNVHAFYYLYKWLMAATFQESIAKPSNTWGLVGLICLDCLFFFSTAFWRQKAYNIFLMTHIPSVILLLPATVYHKQATFNWVIATVAIYAFDIVIRVISTHINHATIRPIPELGLTRVEIPSLNEGWKAGQHVRLRVFSSGMGLFGWTEIHPFTIASVSGSSDGMVLYCKKAGGWTNKLYDMARGGGSEDGGPGMGRQVSVMVEGPYGGPGHRIFSSFSSAVFVCGGSGITFGLSAIQELIQKDLEGKSRVKTIELIWTVQDPGSLIPLLPLLTSMVQQSVFTPLRISVFYTRAPTGKFPFNDDFFRSTSLTLAPGRPKISKHLEQVIEKTLSPVPNGGTFDYGARSAMGLSGPGRKDIEAMKKKGLLVGVCGPVSLADSVFQEVAKVDPTRRDQVGGIEVHEETFGW</sequence>
<keyword evidence="4" id="KW-0813">Transport</keyword>